<evidence type="ECO:0000256" key="6">
    <source>
        <dbReference type="ARBA" id="ARBA00022989"/>
    </source>
</evidence>
<name>A0A154PDE1_DUFNO</name>
<dbReference type="InterPro" id="IPR015876">
    <property type="entry name" value="Acyl-CoA_DS"/>
</dbReference>
<comment type="subcellular location">
    <subcellularLocation>
        <location evidence="1">Membrane</location>
        <topology evidence="1">Multi-pass membrane protein</topology>
    </subcellularLocation>
</comment>
<evidence type="ECO:0000313" key="13">
    <source>
        <dbReference type="EMBL" id="KZC09841.1"/>
    </source>
</evidence>
<dbReference type="AlphaFoldDB" id="A0A154PDE1"/>
<comment type="similarity">
    <text evidence="2 11">Belongs to the fatty acid desaturase type 1 family.</text>
</comment>
<accession>A0A154PDE1</accession>
<dbReference type="GO" id="GO:0005506">
    <property type="term" value="F:iron ion binding"/>
    <property type="evidence" value="ECO:0007669"/>
    <property type="project" value="TreeGrafter"/>
</dbReference>
<evidence type="ECO:0000256" key="5">
    <source>
        <dbReference type="ARBA" id="ARBA00022832"/>
    </source>
</evidence>
<feature type="non-terminal residue" evidence="13">
    <location>
        <position position="220"/>
    </location>
</feature>
<gene>
    <name evidence="13" type="ORF">WN55_00487</name>
</gene>
<keyword evidence="9 12" id="KW-0472">Membrane</keyword>
<keyword evidence="4 11" id="KW-0812">Transmembrane</keyword>
<dbReference type="STRING" id="178035.A0A154PDE1"/>
<dbReference type="PANTHER" id="PTHR11351">
    <property type="entry name" value="ACYL-COA DESATURASE"/>
    <property type="match status" value="1"/>
</dbReference>
<feature type="transmembrane region" description="Helical" evidence="12">
    <location>
        <begin position="7"/>
        <end position="28"/>
    </location>
</feature>
<dbReference type="GO" id="GO:0006636">
    <property type="term" value="P:unsaturated fatty acid biosynthetic process"/>
    <property type="evidence" value="ECO:0007669"/>
    <property type="project" value="TreeGrafter"/>
</dbReference>
<keyword evidence="3 11" id="KW-0444">Lipid biosynthesis</keyword>
<keyword evidence="5" id="KW-0276">Fatty acid metabolism</keyword>
<keyword evidence="14" id="KW-1185">Reference proteome</keyword>
<dbReference type="GO" id="GO:0005789">
    <property type="term" value="C:endoplasmic reticulum membrane"/>
    <property type="evidence" value="ECO:0007669"/>
    <property type="project" value="TreeGrafter"/>
</dbReference>
<evidence type="ECO:0000256" key="4">
    <source>
        <dbReference type="ARBA" id="ARBA00022692"/>
    </source>
</evidence>
<protein>
    <submittedName>
        <fullName evidence="13">Stearoyl-CoA desaturase 5</fullName>
    </submittedName>
</protein>
<feature type="transmembrane region" description="Helical" evidence="12">
    <location>
        <begin position="67"/>
        <end position="87"/>
    </location>
</feature>
<comment type="domain">
    <text evidence="11">The histidine box domains are involved in binding the catalytic metal ions.</text>
</comment>
<evidence type="ECO:0000256" key="2">
    <source>
        <dbReference type="ARBA" id="ARBA00009295"/>
    </source>
</evidence>
<keyword evidence="8" id="KW-0443">Lipid metabolism</keyword>
<feature type="transmembrane region" description="Helical" evidence="12">
    <location>
        <begin position="34"/>
        <end position="55"/>
    </location>
</feature>
<organism evidence="13 14">
    <name type="scientific">Dufourea novaeangliae</name>
    <name type="common">Sweat bee</name>
    <dbReference type="NCBI Taxonomy" id="178035"/>
    <lineage>
        <taxon>Eukaryota</taxon>
        <taxon>Metazoa</taxon>
        <taxon>Ecdysozoa</taxon>
        <taxon>Arthropoda</taxon>
        <taxon>Hexapoda</taxon>
        <taxon>Insecta</taxon>
        <taxon>Pterygota</taxon>
        <taxon>Neoptera</taxon>
        <taxon>Endopterygota</taxon>
        <taxon>Hymenoptera</taxon>
        <taxon>Apocrita</taxon>
        <taxon>Aculeata</taxon>
        <taxon>Apoidea</taxon>
        <taxon>Anthophila</taxon>
        <taxon>Halictidae</taxon>
        <taxon>Rophitinae</taxon>
        <taxon>Dufourea</taxon>
    </lineage>
</organism>
<reference evidence="13 14" key="1">
    <citation type="submission" date="2015-07" db="EMBL/GenBank/DDBJ databases">
        <title>The genome of Dufourea novaeangliae.</title>
        <authorList>
            <person name="Pan H."/>
            <person name="Kapheim K."/>
        </authorList>
    </citation>
    <scope>NUCLEOTIDE SEQUENCE [LARGE SCALE GENOMIC DNA]</scope>
    <source>
        <strain evidence="13">0120121106</strain>
        <tissue evidence="13">Whole body</tissue>
    </source>
</reference>
<dbReference type="PANTHER" id="PTHR11351:SF26">
    <property type="entry name" value="FATTY ACID DESATURASE DOMAIN-CONTAINING PROTEIN"/>
    <property type="match status" value="1"/>
</dbReference>
<proteinExistence type="inferred from homology"/>
<dbReference type="PRINTS" id="PR00075">
    <property type="entry name" value="FACDDSATRASE"/>
</dbReference>
<sequence>KKQDIKWAAVLWYIHLHVLGVYAIWLMITSAKWMTVLFTLFITSIGCLGVTAGAHRLWAHRSYEASGLLRLFLTLAHTLAGVVRFLYSHYMGNFQSPKVDYEQAKIDIDMRDIENDGYVWAQKKIPPDSISVFLVRKSKSLAYHYMILKSGEFGTYDSGCSTFFIKMWYELGLVNNLITTTSNDIRDVLHQVARKKITMDGALNKLKEMSEYNMKKNRLV</sequence>
<evidence type="ECO:0000256" key="10">
    <source>
        <dbReference type="ARBA" id="ARBA00023160"/>
    </source>
</evidence>
<evidence type="ECO:0000256" key="11">
    <source>
        <dbReference type="RuleBase" id="RU000581"/>
    </source>
</evidence>
<evidence type="ECO:0000256" key="3">
    <source>
        <dbReference type="ARBA" id="ARBA00022516"/>
    </source>
</evidence>
<evidence type="ECO:0000256" key="8">
    <source>
        <dbReference type="ARBA" id="ARBA00023098"/>
    </source>
</evidence>
<dbReference type="GO" id="GO:0004768">
    <property type="term" value="F:stearoyl-CoA 9-desaturase activity"/>
    <property type="evidence" value="ECO:0007669"/>
    <property type="project" value="TreeGrafter"/>
</dbReference>
<evidence type="ECO:0000256" key="9">
    <source>
        <dbReference type="ARBA" id="ARBA00023136"/>
    </source>
</evidence>
<keyword evidence="7 11" id="KW-0560">Oxidoreductase</keyword>
<keyword evidence="10 11" id="KW-0275">Fatty acid biosynthesis</keyword>
<dbReference type="OrthoDB" id="10260134at2759"/>
<comment type="cofactor">
    <cofactor evidence="11">
        <name>Fe(2+)</name>
        <dbReference type="ChEBI" id="CHEBI:29033"/>
    </cofactor>
</comment>
<dbReference type="Proteomes" id="UP000076502">
    <property type="component" value="Unassembled WGS sequence"/>
</dbReference>
<evidence type="ECO:0000256" key="1">
    <source>
        <dbReference type="ARBA" id="ARBA00004141"/>
    </source>
</evidence>
<evidence type="ECO:0000256" key="12">
    <source>
        <dbReference type="SAM" id="Phobius"/>
    </source>
</evidence>
<keyword evidence="6 12" id="KW-1133">Transmembrane helix</keyword>
<dbReference type="EMBL" id="KQ434878">
    <property type="protein sequence ID" value="KZC09841.1"/>
    <property type="molecule type" value="Genomic_DNA"/>
</dbReference>
<evidence type="ECO:0000256" key="7">
    <source>
        <dbReference type="ARBA" id="ARBA00023002"/>
    </source>
</evidence>
<feature type="non-terminal residue" evidence="13">
    <location>
        <position position="1"/>
    </location>
</feature>
<evidence type="ECO:0000313" key="14">
    <source>
        <dbReference type="Proteomes" id="UP000076502"/>
    </source>
</evidence>